<keyword evidence="4" id="KW-1185">Reference proteome</keyword>
<accession>A0A8E2ATM3</accession>
<organism evidence="3 4">
    <name type="scientific">Obba rivulosa</name>
    <dbReference type="NCBI Taxonomy" id="1052685"/>
    <lineage>
        <taxon>Eukaryota</taxon>
        <taxon>Fungi</taxon>
        <taxon>Dikarya</taxon>
        <taxon>Basidiomycota</taxon>
        <taxon>Agaricomycotina</taxon>
        <taxon>Agaricomycetes</taxon>
        <taxon>Polyporales</taxon>
        <taxon>Gelatoporiaceae</taxon>
        <taxon>Obba</taxon>
    </lineage>
</organism>
<dbReference type="InterPro" id="IPR041457">
    <property type="entry name" value="CxC2_KDZ-assoc"/>
</dbReference>
<dbReference type="CDD" id="cd19757">
    <property type="entry name" value="Bbox1"/>
    <property type="match status" value="1"/>
</dbReference>
<evidence type="ECO:0000313" key="4">
    <source>
        <dbReference type="Proteomes" id="UP000250043"/>
    </source>
</evidence>
<evidence type="ECO:0000256" key="1">
    <source>
        <dbReference type="SAM" id="MobiDB-lite"/>
    </source>
</evidence>
<feature type="domain" description="CxC2-like cysteine cluster KDZ transposase-associated" evidence="2">
    <location>
        <begin position="66"/>
        <end position="173"/>
    </location>
</feature>
<gene>
    <name evidence="3" type="ORF">OBBRIDRAFT_812834</name>
</gene>
<evidence type="ECO:0000313" key="3">
    <source>
        <dbReference type="EMBL" id="OCH90158.1"/>
    </source>
</evidence>
<dbReference type="Proteomes" id="UP000250043">
    <property type="component" value="Unassembled WGS sequence"/>
</dbReference>
<dbReference type="Pfam" id="PF18758">
    <property type="entry name" value="KDZ"/>
    <property type="match status" value="1"/>
</dbReference>
<dbReference type="EMBL" id="KV722410">
    <property type="protein sequence ID" value="OCH90158.1"/>
    <property type="molecule type" value="Genomic_DNA"/>
</dbReference>
<dbReference type="AlphaFoldDB" id="A0A8E2ATM3"/>
<dbReference type="PANTHER" id="PTHR33096:SF1">
    <property type="entry name" value="CXC1-LIKE CYSTEINE CLUSTER ASSOCIATED WITH KDZ TRANSPOSASES DOMAIN-CONTAINING PROTEIN"/>
    <property type="match status" value="1"/>
</dbReference>
<dbReference type="Pfam" id="PF18803">
    <property type="entry name" value="CxC2"/>
    <property type="match status" value="1"/>
</dbReference>
<evidence type="ECO:0000259" key="2">
    <source>
        <dbReference type="Pfam" id="PF18803"/>
    </source>
</evidence>
<dbReference type="PANTHER" id="PTHR33096">
    <property type="entry name" value="CXC2 DOMAIN-CONTAINING PROTEIN"/>
    <property type="match status" value="1"/>
</dbReference>
<protein>
    <recommendedName>
        <fullName evidence="2">CxC2-like cysteine cluster KDZ transposase-associated domain-containing protein</fullName>
    </recommendedName>
</protein>
<dbReference type="OrthoDB" id="2793259at2759"/>
<proteinExistence type="predicted"/>
<name>A0A8E2ATM3_9APHY</name>
<sequence length="888" mass="101473">MIRLEGRGDCWRDLCRRCHTNPATYRCEDCQDLELYCKGCSLDLHSHSPLHRLKMWVKTRFRRVSLKSMGMRIQLGHPVGQHCVNPSRAFGNGFILIDLTGIHVVDIDFCGCEFALSRPVQLLRARIFPATSVEPKTGATFQVLEYFHIESAQAGMSAQAFYNTLARHTDNTGLDPPRDRYAAFLRIMRDGRGYDPGGVKTTAPGELAVPCPACPHPGKNLTMDWSDAPAEKRWLYRLFVGIDGNFRLKRRNVSSNASDPSLTNGQAYFVEEFEYKTHIQVFGKKIKEEKSTCNNHNAVALANTKGYESLAASGVVSVQCTRHEMKRPSSVGDLQRGEHYVNVDYVFFSSMRDIAVMLIVILYDIACQWAHNFWNRIHTYGPTVDYDKNTTFLIPKFHLPAHQTSCQNDYSFNLTKGVGRTDGEAPECSWALTNVFGPSTKEIGPGARHDLLDDVFGDHNWRKVAKLPSTLLKKVKRAAESHHIHTLEFEEFNTAILTSQTAKWKTELDNWEWRLRMDVQALGPYAPDLQRSKVLERRNNLQRRLDNWTNIQTSYIAGVDTIRSRLMSAVLSTIHAEAHSLLLPSKICAYVPCHAVFLDYEWRLWEGQAHEALDNLRRHLRLQTYLHKFKKQFVVGQWPNTRARSSIESAQQKVNMDVATYRAAHVAMNSLALFLNKSNWQAILQRLEDDDVRAISDGQIFESKGHQMMSWIWKIAGVSHSDDDSDPALHEALRIEWCRSRARADRWNEECNLLKEEMRRTIQFHKWQEIQWLSRAKAVLPTVTPDYVEGLIAFAHRQADIRSSMHKLCEKSWRDVPTYIHLGISDEPPPLELIPEESEFSLTHLDDQVDASDPDPSSGYPQMLSGDDDLDMDELFPAAPHNSVESLL</sequence>
<feature type="region of interest" description="Disordered" evidence="1">
    <location>
        <begin position="847"/>
        <end position="888"/>
    </location>
</feature>
<dbReference type="InterPro" id="IPR040521">
    <property type="entry name" value="KDZ"/>
</dbReference>
<reference evidence="3 4" key="1">
    <citation type="submission" date="2016-07" db="EMBL/GenBank/DDBJ databases">
        <title>Draft genome of the white-rot fungus Obba rivulosa 3A-2.</title>
        <authorList>
            <consortium name="DOE Joint Genome Institute"/>
            <person name="Miettinen O."/>
            <person name="Riley R."/>
            <person name="Acob R."/>
            <person name="Barry K."/>
            <person name="Cullen D."/>
            <person name="De Vries R."/>
            <person name="Hainaut M."/>
            <person name="Hatakka A."/>
            <person name="Henrissat B."/>
            <person name="Hilden K."/>
            <person name="Kuo R."/>
            <person name="Labutti K."/>
            <person name="Lipzen A."/>
            <person name="Makela M.R."/>
            <person name="Sandor L."/>
            <person name="Spatafora J.W."/>
            <person name="Grigoriev I.V."/>
            <person name="Hibbett D.S."/>
        </authorList>
    </citation>
    <scope>NUCLEOTIDE SEQUENCE [LARGE SCALE GENOMIC DNA]</scope>
    <source>
        <strain evidence="3 4">3A-2</strain>
    </source>
</reference>